<protein>
    <submittedName>
        <fullName evidence="2">Glycosyl transferase</fullName>
    </submittedName>
</protein>
<dbReference type="EMBL" id="PYFT01000001">
    <property type="protein sequence ID" value="PSR53372.1"/>
    <property type="molecule type" value="Genomic_DNA"/>
</dbReference>
<dbReference type="Gene3D" id="3.90.550.10">
    <property type="entry name" value="Spore Coat Polysaccharide Biosynthesis Protein SpsA, Chain A"/>
    <property type="match status" value="1"/>
</dbReference>
<evidence type="ECO:0000259" key="1">
    <source>
        <dbReference type="Pfam" id="PF00535"/>
    </source>
</evidence>
<dbReference type="OrthoDB" id="396512at2"/>
<accession>A0A2T2YCX4</accession>
<dbReference type="Proteomes" id="UP000240357">
    <property type="component" value="Unassembled WGS sequence"/>
</dbReference>
<feature type="domain" description="Glycosyltransferase 2-like" evidence="1">
    <location>
        <begin position="7"/>
        <end position="133"/>
    </location>
</feature>
<keyword evidence="2" id="KW-0808">Transferase</keyword>
<comment type="caution">
    <text evidence="2">The sequence shown here is derived from an EMBL/GenBank/DDBJ whole genome shotgun (WGS) entry which is preliminary data.</text>
</comment>
<dbReference type="PANTHER" id="PTHR22916">
    <property type="entry name" value="GLYCOSYLTRANSFERASE"/>
    <property type="match status" value="1"/>
</dbReference>
<dbReference type="RefSeq" id="WP_106927933.1">
    <property type="nucleotide sequence ID" value="NZ_PYFT01000001.1"/>
</dbReference>
<organism evidence="2 3">
    <name type="scientific">Adhaeribacter arboris</name>
    <dbReference type="NCBI Taxonomy" id="2072846"/>
    <lineage>
        <taxon>Bacteria</taxon>
        <taxon>Pseudomonadati</taxon>
        <taxon>Bacteroidota</taxon>
        <taxon>Cytophagia</taxon>
        <taxon>Cytophagales</taxon>
        <taxon>Hymenobacteraceae</taxon>
        <taxon>Adhaeribacter</taxon>
    </lineage>
</organism>
<reference evidence="2 3" key="1">
    <citation type="submission" date="2018-03" db="EMBL/GenBank/DDBJ databases">
        <title>Adhaeribacter sp. HMF7605 Genome sequencing and assembly.</title>
        <authorList>
            <person name="Kang H."/>
            <person name="Kang J."/>
            <person name="Cha I."/>
            <person name="Kim H."/>
            <person name="Joh K."/>
        </authorList>
    </citation>
    <scope>NUCLEOTIDE SEQUENCE [LARGE SCALE GENOMIC DNA]</scope>
    <source>
        <strain evidence="2 3">HMF7605</strain>
    </source>
</reference>
<name>A0A2T2YCX4_9BACT</name>
<gene>
    <name evidence="2" type="ORF">AHMF7605_07445</name>
</gene>
<dbReference type="InterPro" id="IPR029044">
    <property type="entry name" value="Nucleotide-diphossugar_trans"/>
</dbReference>
<keyword evidence="3" id="KW-1185">Reference proteome</keyword>
<evidence type="ECO:0000313" key="2">
    <source>
        <dbReference type="EMBL" id="PSR53372.1"/>
    </source>
</evidence>
<dbReference type="AlphaFoldDB" id="A0A2T2YCX4"/>
<dbReference type="Pfam" id="PF00535">
    <property type="entry name" value="Glycos_transf_2"/>
    <property type="match status" value="1"/>
</dbReference>
<dbReference type="PANTHER" id="PTHR22916:SF3">
    <property type="entry name" value="UDP-GLCNAC:BETAGAL BETA-1,3-N-ACETYLGLUCOSAMINYLTRANSFERASE-LIKE PROTEIN 1"/>
    <property type="match status" value="1"/>
</dbReference>
<evidence type="ECO:0000313" key="3">
    <source>
        <dbReference type="Proteomes" id="UP000240357"/>
    </source>
</evidence>
<sequence>MTYPVVSVICLCYNHEQFLEEALNSVVAQTYPNLEIIIADDASTDKSVSFILEYCRRFPQIKFIQISQNVGNCTAFNRAQAHATGEYLIDFATDDVMLANRVADQVKCFESLGPDYGVIFSDAELMDEDSRPIRNFYRRNAAGQVISLVASGDVYAAALERYFICTPTLMFRKVVFDRLQGYDETLAYEDFDFIVRAAREYKFFFQDKILTKRRLHPHSLSSGWYKIGDKQLLSTIKVCYKALQLNRNEREKMALIRRVEWEMKQAFFTRNYTEAEALFAILDKIKAVSLKSRLLYLLVHYRVNLSFIHRLYYRLVHGKV</sequence>
<dbReference type="InterPro" id="IPR001173">
    <property type="entry name" value="Glyco_trans_2-like"/>
</dbReference>
<proteinExistence type="predicted"/>
<dbReference type="GO" id="GO:0016758">
    <property type="term" value="F:hexosyltransferase activity"/>
    <property type="evidence" value="ECO:0007669"/>
    <property type="project" value="UniProtKB-ARBA"/>
</dbReference>
<dbReference type="SUPFAM" id="SSF53448">
    <property type="entry name" value="Nucleotide-diphospho-sugar transferases"/>
    <property type="match status" value="1"/>
</dbReference>